<name>A0AAW4IXM3_9GAMM</name>
<evidence type="ECO:0000313" key="7">
    <source>
        <dbReference type="Proteomes" id="UP000664161"/>
    </source>
</evidence>
<protein>
    <recommendedName>
        <fullName evidence="5">Large ribosomal subunit protein bL31B</fullName>
    </recommendedName>
</protein>
<comment type="similarity">
    <text evidence="1 5">Belongs to the bacterial ribosomal protein bL31 family. Type B subfamily.</text>
</comment>
<dbReference type="SUPFAM" id="SSF143800">
    <property type="entry name" value="L28p-like"/>
    <property type="match status" value="1"/>
</dbReference>
<dbReference type="InterPro" id="IPR034704">
    <property type="entry name" value="Ribosomal_bL28/bL31-like_sf"/>
</dbReference>
<dbReference type="InterPro" id="IPR002150">
    <property type="entry name" value="Ribosomal_bL31"/>
</dbReference>
<dbReference type="Proteomes" id="UP000664161">
    <property type="component" value="Unassembled WGS sequence"/>
</dbReference>
<dbReference type="Pfam" id="PF01197">
    <property type="entry name" value="Ribosomal_L31"/>
    <property type="match status" value="1"/>
</dbReference>
<dbReference type="GO" id="GO:1990904">
    <property type="term" value="C:ribonucleoprotein complex"/>
    <property type="evidence" value="ECO:0007669"/>
    <property type="project" value="UniProtKB-KW"/>
</dbReference>
<evidence type="ECO:0000256" key="4">
    <source>
        <dbReference type="ARBA" id="ARBA00023274"/>
    </source>
</evidence>
<dbReference type="HAMAP" id="MF_00502">
    <property type="entry name" value="Ribosomal_bL31_2"/>
    <property type="match status" value="1"/>
</dbReference>
<organism evidence="6 7">
    <name type="scientific">Psychrobacter halodurans</name>
    <dbReference type="NCBI Taxonomy" id="2818439"/>
    <lineage>
        <taxon>Bacteria</taxon>
        <taxon>Pseudomonadati</taxon>
        <taxon>Pseudomonadota</taxon>
        <taxon>Gammaproteobacteria</taxon>
        <taxon>Moraxellales</taxon>
        <taxon>Moraxellaceae</taxon>
        <taxon>Psychrobacter</taxon>
    </lineage>
</organism>
<dbReference type="GO" id="GO:0006412">
    <property type="term" value="P:translation"/>
    <property type="evidence" value="ECO:0007669"/>
    <property type="project" value="UniProtKB-UniRule"/>
</dbReference>
<reference evidence="6 7" key="1">
    <citation type="submission" date="2021-03" db="EMBL/GenBank/DDBJ databases">
        <authorList>
            <person name="Shang D.-D."/>
            <person name="Du Z.-J."/>
            <person name="Chen G.-J."/>
        </authorList>
    </citation>
    <scope>NUCLEOTIDE SEQUENCE [LARGE SCALE GENOMIC DNA]</scope>
    <source>
        <strain evidence="6 7">F2608</strain>
    </source>
</reference>
<keyword evidence="3 5" id="KW-0689">Ribosomal protein</keyword>
<comment type="caution">
    <text evidence="6">The sequence shown here is derived from an EMBL/GenBank/DDBJ whole genome shotgun (WGS) entry which is preliminary data.</text>
</comment>
<dbReference type="InterPro" id="IPR027493">
    <property type="entry name" value="Ribosomal_bL31_B"/>
</dbReference>
<evidence type="ECO:0000256" key="5">
    <source>
        <dbReference type="HAMAP-Rule" id="MF_00502"/>
    </source>
</evidence>
<keyword evidence="4 5" id="KW-0687">Ribonucleoprotein</keyword>
<evidence type="ECO:0000313" key="6">
    <source>
        <dbReference type="EMBL" id="MBO1517365.1"/>
    </source>
</evidence>
<evidence type="ECO:0000256" key="1">
    <source>
        <dbReference type="ARBA" id="ARBA00008196"/>
    </source>
</evidence>
<evidence type="ECO:0000256" key="3">
    <source>
        <dbReference type="ARBA" id="ARBA00022980"/>
    </source>
</evidence>
<evidence type="ECO:0000256" key="2">
    <source>
        <dbReference type="ARBA" id="ARBA00011838"/>
    </source>
</evidence>
<dbReference type="PRINTS" id="PR01249">
    <property type="entry name" value="RIBOSOMALL31"/>
</dbReference>
<dbReference type="InterPro" id="IPR042105">
    <property type="entry name" value="Ribosomal_bL31_sf"/>
</dbReference>
<dbReference type="Gene3D" id="4.10.830.30">
    <property type="entry name" value="Ribosomal protein L31"/>
    <property type="match status" value="1"/>
</dbReference>
<sequence length="92" mass="10477">MRKDIHPNYQEVLFHDTNADVFFLTRSTVSTKATREYEGKEYPYFPLDISSASHPFYTGEQRKTSTEGRVASFNKRFGAFGGRSKKAADSAE</sequence>
<dbReference type="AlphaFoldDB" id="A0AAW4IXM3"/>
<comment type="subunit">
    <text evidence="2 5">Part of the 50S ribosomal subunit.</text>
</comment>
<dbReference type="RefSeq" id="WP_075102544.1">
    <property type="nucleotide sequence ID" value="NZ_JAGBKN010000016.1"/>
</dbReference>
<gene>
    <name evidence="5" type="primary">rpmE2</name>
    <name evidence="6" type="ORF">J3491_08465</name>
</gene>
<dbReference type="PANTHER" id="PTHR33280">
    <property type="entry name" value="50S RIBOSOMAL PROTEIN L31, CHLOROPLASTIC"/>
    <property type="match status" value="1"/>
</dbReference>
<dbReference type="NCBIfam" id="NF002462">
    <property type="entry name" value="PRK01678.1"/>
    <property type="match status" value="1"/>
</dbReference>
<dbReference type="PANTHER" id="PTHR33280:SF1">
    <property type="entry name" value="LARGE RIBOSOMAL SUBUNIT PROTEIN BL31C"/>
    <property type="match status" value="1"/>
</dbReference>
<dbReference type="NCBIfam" id="TIGR00105">
    <property type="entry name" value="L31"/>
    <property type="match status" value="1"/>
</dbReference>
<keyword evidence="7" id="KW-1185">Reference proteome</keyword>
<dbReference type="EMBL" id="JAGBKN010000016">
    <property type="protein sequence ID" value="MBO1517365.1"/>
    <property type="molecule type" value="Genomic_DNA"/>
</dbReference>
<proteinExistence type="inferred from homology"/>
<accession>A0AAW4IXM3</accession>
<dbReference type="PROSITE" id="PS01143">
    <property type="entry name" value="RIBOSOMAL_L31"/>
    <property type="match status" value="1"/>
</dbReference>
<dbReference type="GO" id="GO:0005840">
    <property type="term" value="C:ribosome"/>
    <property type="evidence" value="ECO:0007669"/>
    <property type="project" value="UniProtKB-KW"/>
</dbReference>
<dbReference type="GO" id="GO:0003735">
    <property type="term" value="F:structural constituent of ribosome"/>
    <property type="evidence" value="ECO:0007669"/>
    <property type="project" value="InterPro"/>
</dbReference>